<feature type="region of interest" description="Disordered" evidence="1">
    <location>
        <begin position="190"/>
        <end position="210"/>
    </location>
</feature>
<accession>W9YAC7</accession>
<organism evidence="2 3">
    <name type="scientific">Capronia epimyces CBS 606.96</name>
    <dbReference type="NCBI Taxonomy" id="1182542"/>
    <lineage>
        <taxon>Eukaryota</taxon>
        <taxon>Fungi</taxon>
        <taxon>Dikarya</taxon>
        <taxon>Ascomycota</taxon>
        <taxon>Pezizomycotina</taxon>
        <taxon>Eurotiomycetes</taxon>
        <taxon>Chaetothyriomycetidae</taxon>
        <taxon>Chaetothyriales</taxon>
        <taxon>Herpotrichiellaceae</taxon>
        <taxon>Capronia</taxon>
    </lineage>
</organism>
<name>W9YAC7_9EURO</name>
<feature type="compositionally biased region" description="Low complexity" evidence="1">
    <location>
        <begin position="190"/>
        <end position="203"/>
    </location>
</feature>
<dbReference type="InterPro" id="IPR011011">
    <property type="entry name" value="Znf_FYVE_PHD"/>
</dbReference>
<gene>
    <name evidence="2" type="ORF">A1O3_02869</name>
</gene>
<evidence type="ECO:0000256" key="1">
    <source>
        <dbReference type="SAM" id="MobiDB-lite"/>
    </source>
</evidence>
<evidence type="ECO:0000313" key="2">
    <source>
        <dbReference type="EMBL" id="EXJ89802.1"/>
    </source>
</evidence>
<dbReference type="AlphaFoldDB" id="W9YAC7"/>
<dbReference type="OrthoDB" id="5288318at2759"/>
<dbReference type="RefSeq" id="XP_007731199.1">
    <property type="nucleotide sequence ID" value="XM_007733009.1"/>
</dbReference>
<reference evidence="2 3" key="1">
    <citation type="submission" date="2013-03" db="EMBL/GenBank/DDBJ databases">
        <title>The Genome Sequence of Capronia epimyces CBS 606.96.</title>
        <authorList>
            <consortium name="The Broad Institute Genomics Platform"/>
            <person name="Cuomo C."/>
            <person name="de Hoog S."/>
            <person name="Gorbushina A."/>
            <person name="Walker B."/>
            <person name="Young S.K."/>
            <person name="Zeng Q."/>
            <person name="Gargeya S."/>
            <person name="Fitzgerald M."/>
            <person name="Haas B."/>
            <person name="Abouelleil A."/>
            <person name="Allen A.W."/>
            <person name="Alvarado L."/>
            <person name="Arachchi H.M."/>
            <person name="Berlin A.M."/>
            <person name="Chapman S.B."/>
            <person name="Gainer-Dewar J."/>
            <person name="Goldberg J."/>
            <person name="Griggs A."/>
            <person name="Gujja S."/>
            <person name="Hansen M."/>
            <person name="Howarth C."/>
            <person name="Imamovic A."/>
            <person name="Ireland A."/>
            <person name="Larimer J."/>
            <person name="McCowan C."/>
            <person name="Murphy C."/>
            <person name="Pearson M."/>
            <person name="Poon T.W."/>
            <person name="Priest M."/>
            <person name="Roberts A."/>
            <person name="Saif S."/>
            <person name="Shea T."/>
            <person name="Sisk P."/>
            <person name="Sykes S."/>
            <person name="Wortman J."/>
            <person name="Nusbaum C."/>
            <person name="Birren B."/>
        </authorList>
    </citation>
    <scope>NUCLEOTIDE SEQUENCE [LARGE SCALE GENOMIC DNA]</scope>
    <source>
        <strain evidence="2 3">CBS 606.96</strain>
    </source>
</reference>
<dbReference type="eggNOG" id="ENOG502SI13">
    <property type="taxonomic scope" value="Eukaryota"/>
</dbReference>
<dbReference type="STRING" id="1182542.W9YAC7"/>
<proteinExistence type="predicted"/>
<comment type="caution">
    <text evidence="2">The sequence shown here is derived from an EMBL/GenBank/DDBJ whole genome shotgun (WGS) entry which is preliminary data.</text>
</comment>
<sequence>MSSIAFSLASHIDLNDLDALAATCRSVHMSLTQYAPQLKAHSLRCILDGMPTLTEILATAKTADLYTDASFHYDQVTGASAAWQPNIPVEDAVRPWVRSTLPGFWSSMGVTSKISSCARDLVAPCRSCGSVVCRNCAAKPPSNARLKDRYRRLCSTCLDAPIEAHLYAPAVPHNWTDGVLVSSASSVKSDHSVSSQSTSSSGSGLEDREVGQQDLHSFTSTAFLRGPCTCDTRGVFLCAPCGQHLGVSDTTYKRVWTWRSRYSTHIGGGLGTGLGAGNQGQKCGRGHDCLATGGNAECWVEIDCYGRKPLDYHREHDGGEPSSIGTPDHSSNKPGYFQQEIEGIGGVVKKKMKKRVKVGATVWEYEDEKASGKYLEREAKGAVRSWCGWCGRVCLGPKDAEEACLKLDAIVM</sequence>
<evidence type="ECO:0000313" key="3">
    <source>
        <dbReference type="Proteomes" id="UP000019478"/>
    </source>
</evidence>
<dbReference type="GeneID" id="19166999"/>
<dbReference type="HOGENOM" id="CLU_031053_0_0_1"/>
<dbReference type="SUPFAM" id="SSF57903">
    <property type="entry name" value="FYVE/PHD zinc finger"/>
    <property type="match status" value="1"/>
</dbReference>
<dbReference type="EMBL" id="AMGY01000002">
    <property type="protein sequence ID" value="EXJ89802.1"/>
    <property type="molecule type" value="Genomic_DNA"/>
</dbReference>
<dbReference type="Proteomes" id="UP000019478">
    <property type="component" value="Unassembled WGS sequence"/>
</dbReference>
<protein>
    <submittedName>
        <fullName evidence="2">Uncharacterized protein</fullName>
    </submittedName>
</protein>
<keyword evidence="3" id="KW-1185">Reference proteome</keyword>